<feature type="domain" description="Oxidoreductase molybdopterin-binding" evidence="1">
    <location>
        <begin position="96"/>
        <end position="236"/>
    </location>
</feature>
<comment type="caution">
    <text evidence="2">The sequence shown here is derived from an EMBL/GenBank/DDBJ whole genome shotgun (WGS) entry which is preliminary data.</text>
</comment>
<dbReference type="Proteomes" id="UP001499951">
    <property type="component" value="Unassembled WGS sequence"/>
</dbReference>
<evidence type="ECO:0000313" key="2">
    <source>
        <dbReference type="EMBL" id="GAA0574012.1"/>
    </source>
</evidence>
<evidence type="ECO:0000313" key="3">
    <source>
        <dbReference type="Proteomes" id="UP001499951"/>
    </source>
</evidence>
<dbReference type="InterPro" id="IPR000572">
    <property type="entry name" value="OxRdtase_Mopterin-bd_dom"/>
</dbReference>
<organism evidence="2 3">
    <name type="scientific">Rhizomicrobium electricum</name>
    <dbReference type="NCBI Taxonomy" id="480070"/>
    <lineage>
        <taxon>Bacteria</taxon>
        <taxon>Pseudomonadati</taxon>
        <taxon>Pseudomonadota</taxon>
        <taxon>Alphaproteobacteria</taxon>
        <taxon>Micropepsales</taxon>
        <taxon>Micropepsaceae</taxon>
        <taxon>Rhizomicrobium</taxon>
    </lineage>
</organism>
<dbReference type="EMBL" id="BAAADD010000006">
    <property type="protein sequence ID" value="GAA0574012.1"/>
    <property type="molecule type" value="Genomic_DNA"/>
</dbReference>
<dbReference type="SUPFAM" id="SSF56524">
    <property type="entry name" value="Oxidoreductase molybdopterin-binding domain"/>
    <property type="match status" value="1"/>
</dbReference>
<accession>A0ABP3PW97</accession>
<reference evidence="3" key="1">
    <citation type="journal article" date="2019" name="Int. J. Syst. Evol. Microbiol.">
        <title>The Global Catalogue of Microorganisms (GCM) 10K type strain sequencing project: providing services to taxonomists for standard genome sequencing and annotation.</title>
        <authorList>
            <consortium name="The Broad Institute Genomics Platform"/>
            <consortium name="The Broad Institute Genome Sequencing Center for Infectious Disease"/>
            <person name="Wu L."/>
            <person name="Ma J."/>
        </authorList>
    </citation>
    <scope>NUCLEOTIDE SEQUENCE [LARGE SCALE GENOMIC DNA]</scope>
    <source>
        <strain evidence="3">JCM 15089</strain>
    </source>
</reference>
<dbReference type="InterPro" id="IPR036374">
    <property type="entry name" value="OxRdtase_Mopterin-bd_sf"/>
</dbReference>
<protein>
    <submittedName>
        <fullName evidence="2">Molybdopterin-binding protein</fullName>
    </submittedName>
</protein>
<name>A0ABP3PW97_9PROT</name>
<evidence type="ECO:0000259" key="1">
    <source>
        <dbReference type="Pfam" id="PF00174"/>
    </source>
</evidence>
<proteinExistence type="predicted"/>
<dbReference type="Pfam" id="PF00174">
    <property type="entry name" value="Oxidored_molyb"/>
    <property type="match status" value="1"/>
</dbReference>
<gene>
    <name evidence="2" type="ORF">GCM10008942_23380</name>
</gene>
<sequence>MATDRALARRRFLARIGAAGTLLTLSGCTKLSQKPWVANLLGEVEKLTLRAQRLFAGSHALAPEYAEADIAPDFRANGTQDPASDAYSAHVANGFADWRITVSGLVEHPLSLSLAALKALPSRTQITRHDCVEGWSCIGKWTGVPLATVLAAAKVRPQARYVVFHCADNMAAAGDVPQFYYESLDLLEATHPQTILAYELNGAPLPVKNGAPVRLRAERQLGYKMAKYINGIELVTDLSGIAGGRGGYWEDQGYSWYAGI</sequence>
<dbReference type="PANTHER" id="PTHR43032">
    <property type="entry name" value="PROTEIN-METHIONINE-SULFOXIDE REDUCTASE"/>
    <property type="match status" value="1"/>
</dbReference>
<dbReference type="PANTHER" id="PTHR43032:SF2">
    <property type="entry name" value="BLL0505 PROTEIN"/>
    <property type="match status" value="1"/>
</dbReference>
<dbReference type="RefSeq" id="WP_166935916.1">
    <property type="nucleotide sequence ID" value="NZ_BAAADD010000006.1"/>
</dbReference>
<keyword evidence="3" id="KW-1185">Reference proteome</keyword>
<dbReference type="Gene3D" id="3.90.420.10">
    <property type="entry name" value="Oxidoreductase, molybdopterin-binding domain"/>
    <property type="match status" value="1"/>
</dbReference>
<dbReference type="PROSITE" id="PS51257">
    <property type="entry name" value="PROKAR_LIPOPROTEIN"/>
    <property type="match status" value="1"/>
</dbReference>
<dbReference type="CDD" id="cd02108">
    <property type="entry name" value="bact_SO_family_Moco"/>
    <property type="match status" value="1"/>
</dbReference>